<feature type="region of interest" description="Disordered" evidence="1">
    <location>
        <begin position="31"/>
        <end position="54"/>
    </location>
</feature>
<dbReference type="AlphaFoldDB" id="A0A6A5K2Z2"/>
<keyword evidence="3" id="KW-1185">Reference proteome</keyword>
<reference evidence="2" key="1">
    <citation type="submission" date="2020-01" db="EMBL/GenBank/DDBJ databases">
        <authorList>
            <consortium name="DOE Joint Genome Institute"/>
            <person name="Haridas S."/>
            <person name="Albert R."/>
            <person name="Binder M."/>
            <person name="Bloem J."/>
            <person name="Labutti K."/>
            <person name="Salamov A."/>
            <person name="Andreopoulos B."/>
            <person name="Baker S.E."/>
            <person name="Barry K."/>
            <person name="Bills G."/>
            <person name="Bluhm B.H."/>
            <person name="Cannon C."/>
            <person name="Castanera R."/>
            <person name="Culley D.E."/>
            <person name="Daum C."/>
            <person name="Ezra D."/>
            <person name="Gonzalez J.B."/>
            <person name="Henrissat B."/>
            <person name="Kuo A."/>
            <person name="Liang C."/>
            <person name="Lipzen A."/>
            <person name="Lutzoni F."/>
            <person name="Magnuson J."/>
            <person name="Mondo S."/>
            <person name="Nolan M."/>
            <person name="Ohm R."/>
            <person name="Pangilinan J."/>
            <person name="Park H.-J."/>
            <person name="Ramirez L."/>
            <person name="Alfaro M."/>
            <person name="Sun H."/>
            <person name="Tritt A."/>
            <person name="Yoshinaga Y."/>
            <person name="Zwiers L.-H."/>
            <person name="Turgeon B.G."/>
            <person name="Goodwin S.B."/>
            <person name="Spatafora J.W."/>
            <person name="Crous P.W."/>
            <person name="Grigoriev I.V."/>
        </authorList>
    </citation>
    <scope>NUCLEOTIDE SEQUENCE</scope>
    <source>
        <strain evidence="2">P77</strain>
    </source>
</reference>
<evidence type="ECO:0000256" key="1">
    <source>
        <dbReference type="SAM" id="MobiDB-lite"/>
    </source>
</evidence>
<dbReference type="EMBL" id="ML975521">
    <property type="protein sequence ID" value="KAF1828602.1"/>
    <property type="molecule type" value="Genomic_DNA"/>
</dbReference>
<gene>
    <name evidence="2" type="ORF">BDW02DRAFT_466875</name>
</gene>
<organism evidence="2 3">
    <name type="scientific">Decorospora gaudefroyi</name>
    <dbReference type="NCBI Taxonomy" id="184978"/>
    <lineage>
        <taxon>Eukaryota</taxon>
        <taxon>Fungi</taxon>
        <taxon>Dikarya</taxon>
        <taxon>Ascomycota</taxon>
        <taxon>Pezizomycotina</taxon>
        <taxon>Dothideomycetes</taxon>
        <taxon>Pleosporomycetidae</taxon>
        <taxon>Pleosporales</taxon>
        <taxon>Pleosporineae</taxon>
        <taxon>Pleosporaceae</taxon>
        <taxon>Decorospora</taxon>
    </lineage>
</organism>
<feature type="non-terminal residue" evidence="2">
    <location>
        <position position="1"/>
    </location>
</feature>
<name>A0A6A5K2Z2_9PLEO</name>
<dbReference type="OrthoDB" id="3692595at2759"/>
<accession>A0A6A5K2Z2</accession>
<evidence type="ECO:0008006" key="4">
    <source>
        <dbReference type="Google" id="ProtNLM"/>
    </source>
</evidence>
<protein>
    <recommendedName>
        <fullName evidence="4">HTH psq-type domain-containing protein</fullName>
    </recommendedName>
</protein>
<feature type="non-terminal residue" evidence="2">
    <location>
        <position position="54"/>
    </location>
</feature>
<evidence type="ECO:0000313" key="3">
    <source>
        <dbReference type="Proteomes" id="UP000800040"/>
    </source>
</evidence>
<sequence length="54" mass="6014">AIEDIESRESGASFSYSQIATRCGVDRRTLARPYQGQSQPGQLAQLSLHPQHDR</sequence>
<proteinExistence type="predicted"/>
<dbReference type="Proteomes" id="UP000800040">
    <property type="component" value="Unassembled WGS sequence"/>
</dbReference>
<feature type="compositionally biased region" description="Polar residues" evidence="1">
    <location>
        <begin position="35"/>
        <end position="45"/>
    </location>
</feature>
<evidence type="ECO:0000313" key="2">
    <source>
        <dbReference type="EMBL" id="KAF1828602.1"/>
    </source>
</evidence>